<reference evidence="2" key="2">
    <citation type="journal article" date="2023" name="Commun. Biol.">
        <title>Intrasexual cuticular hydrocarbon dimorphism in a wasp sheds light on hydrocarbon biosynthesis genes in Hymenoptera.</title>
        <authorList>
            <person name="Moris V.C."/>
            <person name="Podsiadlowski L."/>
            <person name="Martin S."/>
            <person name="Oeyen J.P."/>
            <person name="Donath A."/>
            <person name="Petersen M."/>
            <person name="Wilbrandt J."/>
            <person name="Misof B."/>
            <person name="Liedtke D."/>
            <person name="Thamm M."/>
            <person name="Scheiner R."/>
            <person name="Schmitt T."/>
            <person name="Niehuis O."/>
        </authorList>
    </citation>
    <scope>NUCLEOTIDE SEQUENCE</scope>
    <source>
        <strain evidence="2">GBR_01_08_01A</strain>
    </source>
</reference>
<keyword evidence="3" id="KW-1185">Reference proteome</keyword>
<dbReference type="PANTHER" id="PTHR32470:SF2">
    <property type="entry name" value="NADH DEHYDROGENASE [UBIQUINONE] 1 ALPHA SUBCOMPLEX ASSEMBLY FACTOR 2"/>
    <property type="match status" value="1"/>
</dbReference>
<comment type="caution">
    <text evidence="2">The sequence shown here is derived from an EMBL/GenBank/DDBJ whole genome shotgun (WGS) entry which is preliminary data.</text>
</comment>
<gene>
    <name evidence="2" type="ORF">KPH14_012031</name>
</gene>
<dbReference type="Proteomes" id="UP001258017">
    <property type="component" value="Unassembled WGS sequence"/>
</dbReference>
<dbReference type="PANTHER" id="PTHR32470">
    <property type="entry name" value="ADH DEHYDROGENASE [UBIQUINONE] 1 ALPHA SUBCOMPLEX ASSEMBLY FACTOR 2"/>
    <property type="match status" value="1"/>
</dbReference>
<dbReference type="InterPro" id="IPR007763">
    <property type="entry name" value="NDUFA12"/>
</dbReference>
<dbReference type="GO" id="GO:0032981">
    <property type="term" value="P:mitochondrial respiratory chain complex I assembly"/>
    <property type="evidence" value="ECO:0007669"/>
    <property type="project" value="TreeGrafter"/>
</dbReference>
<accession>A0AAD9RFN4</accession>
<evidence type="ECO:0000256" key="1">
    <source>
        <dbReference type="ARBA" id="ARBA00007355"/>
    </source>
</evidence>
<organism evidence="2 3">
    <name type="scientific">Odynerus spinipes</name>
    <dbReference type="NCBI Taxonomy" id="1348599"/>
    <lineage>
        <taxon>Eukaryota</taxon>
        <taxon>Metazoa</taxon>
        <taxon>Ecdysozoa</taxon>
        <taxon>Arthropoda</taxon>
        <taxon>Hexapoda</taxon>
        <taxon>Insecta</taxon>
        <taxon>Pterygota</taxon>
        <taxon>Neoptera</taxon>
        <taxon>Endopterygota</taxon>
        <taxon>Hymenoptera</taxon>
        <taxon>Apocrita</taxon>
        <taxon>Aculeata</taxon>
        <taxon>Vespoidea</taxon>
        <taxon>Vespidae</taxon>
        <taxon>Eumeninae</taxon>
        <taxon>Odynerus</taxon>
    </lineage>
</organism>
<sequence>MSGKQRGLFRMIFRDFLASITPSFTRRKLMGEDYFGTKYYEVPISATSRHKRPSRYFQSVNNDFEQEIPAEWEAWLRHRRKEPPTFEEIEASYKLAAIKKLKGAAIENVNKKKAACTKIETKIIVLTIDSDVCRNTICKTSYYYSIIYLHVFSPIISHIL</sequence>
<dbReference type="InterPro" id="IPR052618">
    <property type="entry name" value="ComplexI_NDUFA12"/>
</dbReference>
<protein>
    <recommendedName>
        <fullName evidence="4">NADH dehydrogenase [ubiquinone] 1 alpha subcomplex assembly factor 2</fullName>
    </recommendedName>
</protein>
<dbReference type="AlphaFoldDB" id="A0AAD9RFN4"/>
<dbReference type="EMBL" id="JAIFRP010000160">
    <property type="protein sequence ID" value="KAK2578812.1"/>
    <property type="molecule type" value="Genomic_DNA"/>
</dbReference>
<dbReference type="GO" id="GO:0005739">
    <property type="term" value="C:mitochondrion"/>
    <property type="evidence" value="ECO:0007669"/>
    <property type="project" value="TreeGrafter"/>
</dbReference>
<proteinExistence type="inferred from homology"/>
<dbReference type="GO" id="GO:0045271">
    <property type="term" value="C:respiratory chain complex I"/>
    <property type="evidence" value="ECO:0007669"/>
    <property type="project" value="InterPro"/>
</dbReference>
<reference evidence="2" key="1">
    <citation type="submission" date="2021-08" db="EMBL/GenBank/DDBJ databases">
        <authorList>
            <person name="Misof B."/>
            <person name="Oliver O."/>
            <person name="Podsiadlowski L."/>
            <person name="Donath A."/>
            <person name="Peters R."/>
            <person name="Mayer C."/>
            <person name="Rust J."/>
            <person name="Gunkel S."/>
            <person name="Lesny P."/>
            <person name="Martin S."/>
            <person name="Oeyen J.P."/>
            <person name="Petersen M."/>
            <person name="Panagiotis P."/>
            <person name="Wilbrandt J."/>
            <person name="Tanja T."/>
        </authorList>
    </citation>
    <scope>NUCLEOTIDE SEQUENCE</scope>
    <source>
        <strain evidence="2">GBR_01_08_01A</strain>
        <tissue evidence="2">Thorax + abdomen</tissue>
    </source>
</reference>
<evidence type="ECO:0000313" key="3">
    <source>
        <dbReference type="Proteomes" id="UP001258017"/>
    </source>
</evidence>
<dbReference type="Pfam" id="PF05071">
    <property type="entry name" value="NDUFA12"/>
    <property type="match status" value="1"/>
</dbReference>
<evidence type="ECO:0008006" key="4">
    <source>
        <dbReference type="Google" id="ProtNLM"/>
    </source>
</evidence>
<comment type="similarity">
    <text evidence="1">Belongs to the complex I NDUFA12 subunit family.</text>
</comment>
<name>A0AAD9RFN4_9HYME</name>
<evidence type="ECO:0000313" key="2">
    <source>
        <dbReference type="EMBL" id="KAK2578812.1"/>
    </source>
</evidence>